<keyword evidence="2" id="KW-1185">Reference proteome</keyword>
<protein>
    <submittedName>
        <fullName evidence="1">DUF3800 domain-containing protein</fullName>
    </submittedName>
</protein>
<evidence type="ECO:0000313" key="2">
    <source>
        <dbReference type="Proteomes" id="UP001164761"/>
    </source>
</evidence>
<dbReference type="EMBL" id="CP104069">
    <property type="protein sequence ID" value="WAH44969.1"/>
    <property type="molecule type" value="Genomic_DNA"/>
</dbReference>
<keyword evidence="1" id="KW-0614">Plasmid</keyword>
<evidence type="ECO:0000313" key="1">
    <source>
        <dbReference type="EMBL" id="WAH44969.1"/>
    </source>
</evidence>
<dbReference type="Pfam" id="PF12686">
    <property type="entry name" value="DUF3800"/>
    <property type="match status" value="1"/>
</dbReference>
<sequence>MFIYFDESGDSNHYVLSAVGSDSPSQLDKIVKAFRKEVRKSRLSEKDKTKINNDPKERDLYRSQPELLVKYLDLIRFDIEKRNKPVRKNVKLCSAVYPKKDLEMLLFAEDRMLVVYAELFMAIIEQFVIYSSGDNLEIIFDHFNKAELMKDILKKRISETYPTLAFTLDFAVGGEKGQHLGLYIADIAAGTSRRFVGKESPSYFHMIKPLFLGDVLEVH</sequence>
<accession>A0ABY6ZSB6</accession>
<dbReference type="InterPro" id="IPR024524">
    <property type="entry name" value="DUF3800"/>
</dbReference>
<dbReference type="RefSeq" id="WP_268008839.1">
    <property type="nucleotide sequence ID" value="NZ_BSUT01000006.1"/>
</dbReference>
<organism evidence="1 2">
    <name type="scientific">Alicyclobacillus fastidiosus</name>
    <dbReference type="NCBI Taxonomy" id="392011"/>
    <lineage>
        <taxon>Bacteria</taxon>
        <taxon>Bacillati</taxon>
        <taxon>Bacillota</taxon>
        <taxon>Bacilli</taxon>
        <taxon>Bacillales</taxon>
        <taxon>Alicyclobacillaceae</taxon>
        <taxon>Alicyclobacillus</taxon>
    </lineage>
</organism>
<dbReference type="Proteomes" id="UP001164761">
    <property type="component" value="Plasmid unnamed2"/>
</dbReference>
<reference evidence="1" key="1">
    <citation type="submission" date="2022-08" db="EMBL/GenBank/DDBJ databases">
        <title>Alicyclobacillus fastidiosus DSM 17978, complete genome.</title>
        <authorList>
            <person name="Wang Q."/>
            <person name="Cai R."/>
            <person name="Wang Z."/>
        </authorList>
    </citation>
    <scope>NUCLEOTIDE SEQUENCE</scope>
    <source>
        <strain evidence="1">DSM 17978</strain>
        <plasmid evidence="1">unnamed2</plasmid>
    </source>
</reference>
<name>A0ABY6ZSB6_9BACL</name>
<gene>
    <name evidence="1" type="ORF">NZD89_29080</name>
</gene>
<geneLocation type="plasmid" evidence="1 2">
    <name>unnamed2</name>
</geneLocation>
<proteinExistence type="predicted"/>